<sequence length="147" mass="17268">MAVGTERKVFLVVSFLPLSWLESCFSCKQHISCFSWSCLKLKKRVTLKWPRLVTRLRAELNCARECLEKQKARVKRKEIKCAKRRKRNEFFWKEDACIRHGIDLTLGILDAEDEGDFVRADHLRQSRSELVAKHMEETQNFLNGALN</sequence>
<dbReference type="AlphaFoldDB" id="A0AAV5M8Y4"/>
<keyword evidence="3" id="KW-1185">Reference proteome</keyword>
<name>A0AAV5M8Y4_9ROSI</name>
<reference evidence="2 3" key="1">
    <citation type="journal article" date="2021" name="Commun. Biol.">
        <title>The genome of Shorea leprosula (Dipterocarpaceae) highlights the ecological relevance of drought in aseasonal tropical rainforests.</title>
        <authorList>
            <person name="Ng K.K.S."/>
            <person name="Kobayashi M.J."/>
            <person name="Fawcett J.A."/>
            <person name="Hatakeyama M."/>
            <person name="Paape T."/>
            <person name="Ng C.H."/>
            <person name="Ang C.C."/>
            <person name="Tnah L.H."/>
            <person name="Lee C.T."/>
            <person name="Nishiyama T."/>
            <person name="Sese J."/>
            <person name="O'Brien M.J."/>
            <person name="Copetti D."/>
            <person name="Mohd Noor M.I."/>
            <person name="Ong R.C."/>
            <person name="Putra M."/>
            <person name="Sireger I.Z."/>
            <person name="Indrioko S."/>
            <person name="Kosugi Y."/>
            <person name="Izuno A."/>
            <person name="Isagi Y."/>
            <person name="Lee S.L."/>
            <person name="Shimizu K.K."/>
        </authorList>
    </citation>
    <scope>NUCLEOTIDE SEQUENCE [LARGE SCALE GENOMIC DNA]</scope>
    <source>
        <strain evidence="2">214</strain>
    </source>
</reference>
<gene>
    <name evidence="2" type="ORF">SLEP1_g52732</name>
</gene>
<organism evidence="2 3">
    <name type="scientific">Rubroshorea leprosula</name>
    <dbReference type="NCBI Taxonomy" id="152421"/>
    <lineage>
        <taxon>Eukaryota</taxon>
        <taxon>Viridiplantae</taxon>
        <taxon>Streptophyta</taxon>
        <taxon>Embryophyta</taxon>
        <taxon>Tracheophyta</taxon>
        <taxon>Spermatophyta</taxon>
        <taxon>Magnoliopsida</taxon>
        <taxon>eudicotyledons</taxon>
        <taxon>Gunneridae</taxon>
        <taxon>Pentapetalae</taxon>
        <taxon>rosids</taxon>
        <taxon>malvids</taxon>
        <taxon>Malvales</taxon>
        <taxon>Dipterocarpaceae</taxon>
        <taxon>Rubroshorea</taxon>
    </lineage>
</organism>
<keyword evidence="1" id="KW-0732">Signal</keyword>
<accession>A0AAV5M8Y4</accession>
<proteinExistence type="predicted"/>
<evidence type="ECO:0000313" key="2">
    <source>
        <dbReference type="EMBL" id="GKV45674.1"/>
    </source>
</evidence>
<feature type="signal peptide" evidence="1">
    <location>
        <begin position="1"/>
        <end position="26"/>
    </location>
</feature>
<comment type="caution">
    <text evidence="2">The sequence shown here is derived from an EMBL/GenBank/DDBJ whole genome shotgun (WGS) entry which is preliminary data.</text>
</comment>
<dbReference type="Proteomes" id="UP001054252">
    <property type="component" value="Unassembled WGS sequence"/>
</dbReference>
<evidence type="ECO:0000313" key="3">
    <source>
        <dbReference type="Proteomes" id="UP001054252"/>
    </source>
</evidence>
<protein>
    <submittedName>
        <fullName evidence="2">Uncharacterized protein</fullName>
    </submittedName>
</protein>
<dbReference type="EMBL" id="BPVZ01000197">
    <property type="protein sequence ID" value="GKV45674.1"/>
    <property type="molecule type" value="Genomic_DNA"/>
</dbReference>
<feature type="chain" id="PRO_5043719512" evidence="1">
    <location>
        <begin position="27"/>
        <end position="147"/>
    </location>
</feature>
<evidence type="ECO:0000256" key="1">
    <source>
        <dbReference type="SAM" id="SignalP"/>
    </source>
</evidence>